<proteinExistence type="predicted"/>
<evidence type="ECO:0008006" key="3">
    <source>
        <dbReference type="Google" id="ProtNLM"/>
    </source>
</evidence>
<comment type="caution">
    <text evidence="1">The sequence shown here is derived from an EMBL/GenBank/DDBJ whole genome shotgun (WGS) entry which is preliminary data.</text>
</comment>
<evidence type="ECO:0000313" key="2">
    <source>
        <dbReference type="Proteomes" id="UP000677244"/>
    </source>
</evidence>
<keyword evidence="2" id="KW-1185">Reference proteome</keyword>
<name>A0ABS3YSQ9_9BACT</name>
<dbReference type="RefSeq" id="WP_209138966.1">
    <property type="nucleotide sequence ID" value="NZ_JAGHKO010000001.1"/>
</dbReference>
<sequence length="262" mass="29480">MKPAITFVAVFMCIVSILPSCGNTHIDDELKKDGIKALGKIIDGSGKSGKYSEHFDITVEYQDENGTDLTVSKSITRDEFKSFSKDQKVLLVYSKKNPSIIKILATPEEVLEYTGLKERDMAIADLNALATTKKENVASLLNTVNYGWEKSKDSAWINERKNQYVSVFPELKMVVFVSGPDEYKRFQDLAKQAGLHETAPLVEGETVKKSYENDSLYIGLNMTRDVEKRDIGNEYVPIVTEHEVFLSVITFRKKGPAITKKH</sequence>
<accession>A0ABS3YSQ9</accession>
<organism evidence="1 2">
    <name type="scientific">Niastella soli</name>
    <dbReference type="NCBI Taxonomy" id="2821487"/>
    <lineage>
        <taxon>Bacteria</taxon>
        <taxon>Pseudomonadati</taxon>
        <taxon>Bacteroidota</taxon>
        <taxon>Chitinophagia</taxon>
        <taxon>Chitinophagales</taxon>
        <taxon>Chitinophagaceae</taxon>
        <taxon>Niastella</taxon>
    </lineage>
</organism>
<reference evidence="1 2" key="1">
    <citation type="submission" date="2021-03" db="EMBL/GenBank/DDBJ databases">
        <title>Assistant Professor.</title>
        <authorList>
            <person name="Huq M.A."/>
        </authorList>
    </citation>
    <scope>NUCLEOTIDE SEQUENCE [LARGE SCALE GENOMIC DNA]</scope>
    <source>
        <strain evidence="1 2">MAH-29</strain>
    </source>
</reference>
<evidence type="ECO:0000313" key="1">
    <source>
        <dbReference type="EMBL" id="MBO9200932.1"/>
    </source>
</evidence>
<protein>
    <recommendedName>
        <fullName evidence="3">DUF4825 domain-containing protein</fullName>
    </recommendedName>
</protein>
<dbReference type="EMBL" id="JAGHKO010000001">
    <property type="protein sequence ID" value="MBO9200932.1"/>
    <property type="molecule type" value="Genomic_DNA"/>
</dbReference>
<gene>
    <name evidence="1" type="ORF">J7I42_11700</name>
</gene>
<dbReference type="Proteomes" id="UP000677244">
    <property type="component" value="Unassembled WGS sequence"/>
</dbReference>